<reference evidence="1 2" key="1">
    <citation type="submission" date="2019-11" db="EMBL/GenBank/DDBJ databases">
        <title>Whole genome sequence of Oryza granulata.</title>
        <authorList>
            <person name="Li W."/>
        </authorList>
    </citation>
    <scope>NUCLEOTIDE SEQUENCE [LARGE SCALE GENOMIC DNA]</scope>
    <source>
        <strain evidence="2">cv. Menghai</strain>
        <tissue evidence="1">Leaf</tissue>
    </source>
</reference>
<comment type="caution">
    <text evidence="1">The sequence shown here is derived from an EMBL/GenBank/DDBJ whole genome shotgun (WGS) entry which is preliminary data.</text>
</comment>
<dbReference type="Proteomes" id="UP000479710">
    <property type="component" value="Unassembled WGS sequence"/>
</dbReference>
<evidence type="ECO:0000313" key="1">
    <source>
        <dbReference type="EMBL" id="KAF0933998.1"/>
    </source>
</evidence>
<keyword evidence="2" id="KW-1185">Reference proteome</keyword>
<organism evidence="1 2">
    <name type="scientific">Oryza meyeriana var. granulata</name>
    <dbReference type="NCBI Taxonomy" id="110450"/>
    <lineage>
        <taxon>Eukaryota</taxon>
        <taxon>Viridiplantae</taxon>
        <taxon>Streptophyta</taxon>
        <taxon>Embryophyta</taxon>
        <taxon>Tracheophyta</taxon>
        <taxon>Spermatophyta</taxon>
        <taxon>Magnoliopsida</taxon>
        <taxon>Liliopsida</taxon>
        <taxon>Poales</taxon>
        <taxon>Poaceae</taxon>
        <taxon>BOP clade</taxon>
        <taxon>Oryzoideae</taxon>
        <taxon>Oryzeae</taxon>
        <taxon>Oryzinae</taxon>
        <taxon>Oryza</taxon>
        <taxon>Oryza meyeriana</taxon>
    </lineage>
</organism>
<gene>
    <name evidence="1" type="ORF">E2562_021057</name>
</gene>
<sequence length="73" mass="7883">MATSSISAPPLASFPFPLTAVVRFPHASSSSTHASPFLSRRCCRRWRLRPKGGAIDRSVTTEAVKGLPLAFVE</sequence>
<accession>A0A6G1FAP8</accession>
<dbReference type="EMBL" id="SPHZ02000001">
    <property type="protein sequence ID" value="KAF0933998.1"/>
    <property type="molecule type" value="Genomic_DNA"/>
</dbReference>
<name>A0A6G1FAP8_9ORYZ</name>
<proteinExistence type="predicted"/>
<protein>
    <submittedName>
        <fullName evidence="1">Uncharacterized protein</fullName>
    </submittedName>
</protein>
<dbReference type="AlphaFoldDB" id="A0A6G1FAP8"/>
<evidence type="ECO:0000313" key="2">
    <source>
        <dbReference type="Proteomes" id="UP000479710"/>
    </source>
</evidence>